<feature type="domain" description="Helicase C-terminal" evidence="1">
    <location>
        <begin position="78"/>
        <end position="127"/>
    </location>
</feature>
<dbReference type="Gene3D" id="3.40.50.300">
    <property type="entry name" value="P-loop containing nucleotide triphosphate hydrolases"/>
    <property type="match status" value="1"/>
</dbReference>
<dbReference type="Pfam" id="PF00271">
    <property type="entry name" value="Helicase_C"/>
    <property type="match status" value="1"/>
</dbReference>
<protein>
    <recommendedName>
        <fullName evidence="1">Helicase C-terminal domain-containing protein</fullName>
    </recommendedName>
</protein>
<accession>A0A8H5FNR8</accession>
<gene>
    <name evidence="2" type="ORF">D9758_016302</name>
</gene>
<dbReference type="InterPro" id="IPR001650">
    <property type="entry name" value="Helicase_C-like"/>
</dbReference>
<dbReference type="SUPFAM" id="SSF52540">
    <property type="entry name" value="P-loop containing nucleoside triphosphate hydrolases"/>
    <property type="match status" value="1"/>
</dbReference>
<sequence>MTGIPLTSTKVAVEAKGDKIRLTSDRKNYYVVLELIDQEKKIINEPVGGTQSRLSTSWFLEHPSAITLSPTPVFNILKFHRPTSPRVLLISHVGSTGLDLTLAGVIVTLDQPWYTQDERQICSRAHRQPQKNIVATLHLLANGTSDLKVAERIKF</sequence>
<evidence type="ECO:0000313" key="2">
    <source>
        <dbReference type="EMBL" id="KAF5343272.1"/>
    </source>
</evidence>
<dbReference type="EMBL" id="JAACJM010000144">
    <property type="protein sequence ID" value="KAF5343272.1"/>
    <property type="molecule type" value="Genomic_DNA"/>
</dbReference>
<dbReference type="AlphaFoldDB" id="A0A8H5FNR8"/>
<proteinExistence type="predicted"/>
<organism evidence="2 3">
    <name type="scientific">Tetrapyrgos nigripes</name>
    <dbReference type="NCBI Taxonomy" id="182062"/>
    <lineage>
        <taxon>Eukaryota</taxon>
        <taxon>Fungi</taxon>
        <taxon>Dikarya</taxon>
        <taxon>Basidiomycota</taxon>
        <taxon>Agaricomycotina</taxon>
        <taxon>Agaricomycetes</taxon>
        <taxon>Agaricomycetidae</taxon>
        <taxon>Agaricales</taxon>
        <taxon>Marasmiineae</taxon>
        <taxon>Marasmiaceae</taxon>
        <taxon>Tetrapyrgos</taxon>
    </lineage>
</organism>
<evidence type="ECO:0000259" key="1">
    <source>
        <dbReference type="Pfam" id="PF00271"/>
    </source>
</evidence>
<reference evidence="2 3" key="1">
    <citation type="journal article" date="2020" name="ISME J.">
        <title>Uncovering the hidden diversity of litter-decomposition mechanisms in mushroom-forming fungi.</title>
        <authorList>
            <person name="Floudas D."/>
            <person name="Bentzer J."/>
            <person name="Ahren D."/>
            <person name="Johansson T."/>
            <person name="Persson P."/>
            <person name="Tunlid A."/>
        </authorList>
    </citation>
    <scope>NUCLEOTIDE SEQUENCE [LARGE SCALE GENOMIC DNA]</scope>
    <source>
        <strain evidence="2 3">CBS 291.85</strain>
    </source>
</reference>
<comment type="caution">
    <text evidence="2">The sequence shown here is derived from an EMBL/GenBank/DDBJ whole genome shotgun (WGS) entry which is preliminary data.</text>
</comment>
<keyword evidence="3" id="KW-1185">Reference proteome</keyword>
<dbReference type="InterPro" id="IPR027417">
    <property type="entry name" value="P-loop_NTPase"/>
</dbReference>
<evidence type="ECO:0000313" key="3">
    <source>
        <dbReference type="Proteomes" id="UP000559256"/>
    </source>
</evidence>
<dbReference type="OrthoDB" id="3270319at2759"/>
<dbReference type="Proteomes" id="UP000559256">
    <property type="component" value="Unassembled WGS sequence"/>
</dbReference>
<name>A0A8H5FNR8_9AGAR</name>